<dbReference type="InterPro" id="IPR050707">
    <property type="entry name" value="HTH_MetabolicPath_Reg"/>
</dbReference>
<keyword evidence="3" id="KW-0804">Transcription</keyword>
<dbReference type="GO" id="GO:0003677">
    <property type="term" value="F:DNA binding"/>
    <property type="evidence" value="ECO:0007669"/>
    <property type="project" value="UniProtKB-KW"/>
</dbReference>
<evidence type="ECO:0000256" key="1">
    <source>
        <dbReference type="ARBA" id="ARBA00023015"/>
    </source>
</evidence>
<keyword evidence="2 6" id="KW-0238">DNA-binding</keyword>
<dbReference type="NCBIfam" id="NF007341">
    <property type="entry name" value="PRK09834.1-3"/>
    <property type="match status" value="1"/>
</dbReference>
<dbReference type="Proteomes" id="UP001561046">
    <property type="component" value="Unassembled WGS sequence"/>
</dbReference>
<dbReference type="Pfam" id="PF01614">
    <property type="entry name" value="IclR_C"/>
    <property type="match status" value="1"/>
</dbReference>
<dbReference type="Gene3D" id="1.10.10.10">
    <property type="entry name" value="Winged helix-like DNA-binding domain superfamily/Winged helix DNA-binding domain"/>
    <property type="match status" value="1"/>
</dbReference>
<feature type="domain" description="IclR-ED" evidence="5">
    <location>
        <begin position="83"/>
        <end position="270"/>
    </location>
</feature>
<organism evidence="6 7">
    <name type="scientific">Comamonas guangdongensis</name>
    <dbReference type="NCBI Taxonomy" id="510515"/>
    <lineage>
        <taxon>Bacteria</taxon>
        <taxon>Pseudomonadati</taxon>
        <taxon>Pseudomonadota</taxon>
        <taxon>Betaproteobacteria</taxon>
        <taxon>Burkholderiales</taxon>
        <taxon>Comamonadaceae</taxon>
        <taxon>Comamonas</taxon>
    </lineage>
</organism>
<dbReference type="Pfam" id="PF09339">
    <property type="entry name" value="HTH_IclR"/>
    <property type="match status" value="1"/>
</dbReference>
<dbReference type="InterPro" id="IPR029016">
    <property type="entry name" value="GAF-like_dom_sf"/>
</dbReference>
<dbReference type="EMBL" id="JBFYGN010000015">
    <property type="protein sequence ID" value="MEX8193886.1"/>
    <property type="molecule type" value="Genomic_DNA"/>
</dbReference>
<sequence>MASSSHSLKAAADSDYKEVRSLSRGLALLQALNRAPGGIATTTALAEVCGVHRTTVKRILETLRAEGFVRRGEKEGQYYLTFVVRSLSEGFVDDDWVEKVALPLMRAAVPDLMWPCDLGTLEGGFMVVRESTHRFSMLSQHRGKIGEKLPLFFTAMGRAYLAACTVSERKGLLTLLGQRSDSIGAMARDSAGIEQLIAETRTRGYAVNDGDWDREAPFAAIAVPVMCGRRLVGGVNLIFPKTAVQTAEIEQRYLPRLKRLAQRIGKDMQPWLSNAD</sequence>
<dbReference type="InterPro" id="IPR005471">
    <property type="entry name" value="Tscrpt_reg_IclR_N"/>
</dbReference>
<evidence type="ECO:0000259" key="5">
    <source>
        <dbReference type="PROSITE" id="PS51078"/>
    </source>
</evidence>
<dbReference type="PANTHER" id="PTHR30136:SF23">
    <property type="entry name" value="DNA-BINDING TRANSCRIPTIONAL ACTIVATOR MHPR"/>
    <property type="match status" value="1"/>
</dbReference>
<protein>
    <submittedName>
        <fullName evidence="6">DNA-binding transcriptional regulator</fullName>
    </submittedName>
</protein>
<comment type="caution">
    <text evidence="6">The sequence shown here is derived from an EMBL/GenBank/DDBJ whole genome shotgun (WGS) entry which is preliminary data.</text>
</comment>
<evidence type="ECO:0000256" key="2">
    <source>
        <dbReference type="ARBA" id="ARBA00023125"/>
    </source>
</evidence>
<proteinExistence type="predicted"/>
<dbReference type="InterPro" id="IPR036390">
    <property type="entry name" value="WH_DNA-bd_sf"/>
</dbReference>
<gene>
    <name evidence="6" type="ORF">AB6724_13660</name>
</gene>
<dbReference type="InterPro" id="IPR036388">
    <property type="entry name" value="WH-like_DNA-bd_sf"/>
</dbReference>
<dbReference type="SMART" id="SM00346">
    <property type="entry name" value="HTH_ICLR"/>
    <property type="match status" value="1"/>
</dbReference>
<dbReference type="PANTHER" id="PTHR30136">
    <property type="entry name" value="HELIX-TURN-HELIX TRANSCRIPTIONAL REGULATOR, ICLR FAMILY"/>
    <property type="match status" value="1"/>
</dbReference>
<evidence type="ECO:0000259" key="4">
    <source>
        <dbReference type="PROSITE" id="PS51077"/>
    </source>
</evidence>
<accession>A0ABV3ZX74</accession>
<dbReference type="SUPFAM" id="SSF46785">
    <property type="entry name" value="Winged helix' DNA-binding domain"/>
    <property type="match status" value="1"/>
</dbReference>
<dbReference type="RefSeq" id="WP_369339081.1">
    <property type="nucleotide sequence ID" value="NZ_JBFYGN010000015.1"/>
</dbReference>
<evidence type="ECO:0000256" key="3">
    <source>
        <dbReference type="ARBA" id="ARBA00023163"/>
    </source>
</evidence>
<feature type="domain" description="HTH iclR-type" evidence="4">
    <location>
        <begin position="19"/>
        <end position="82"/>
    </location>
</feature>
<evidence type="ECO:0000313" key="7">
    <source>
        <dbReference type="Proteomes" id="UP001561046"/>
    </source>
</evidence>
<evidence type="ECO:0000313" key="6">
    <source>
        <dbReference type="EMBL" id="MEX8193886.1"/>
    </source>
</evidence>
<dbReference type="PROSITE" id="PS51077">
    <property type="entry name" value="HTH_ICLR"/>
    <property type="match status" value="1"/>
</dbReference>
<name>A0ABV3ZX74_9BURK</name>
<keyword evidence="7" id="KW-1185">Reference proteome</keyword>
<reference evidence="6 7" key="1">
    <citation type="journal article" date="2013" name="Int. J. Syst. Evol. Microbiol.">
        <title>Comamonas guangdongensis sp. nov., isolated from subterranean forest sediment, and emended description of the genus Comamonas.</title>
        <authorList>
            <person name="Zhang J."/>
            <person name="Wang Y."/>
            <person name="Zhou S."/>
            <person name="Wu C."/>
            <person name="He J."/>
            <person name="Li F."/>
        </authorList>
    </citation>
    <scope>NUCLEOTIDE SEQUENCE [LARGE SCALE GENOMIC DNA]</scope>
    <source>
        <strain evidence="6 7">CCTCC AB2011133</strain>
    </source>
</reference>
<dbReference type="SUPFAM" id="SSF55781">
    <property type="entry name" value="GAF domain-like"/>
    <property type="match status" value="1"/>
</dbReference>
<dbReference type="Gene3D" id="3.30.450.40">
    <property type="match status" value="1"/>
</dbReference>
<keyword evidence="1" id="KW-0805">Transcription regulation</keyword>
<dbReference type="PROSITE" id="PS51078">
    <property type="entry name" value="ICLR_ED"/>
    <property type="match status" value="1"/>
</dbReference>
<dbReference type="InterPro" id="IPR014757">
    <property type="entry name" value="Tscrpt_reg_IclR_C"/>
</dbReference>